<evidence type="ECO:0000256" key="4">
    <source>
        <dbReference type="ARBA" id="ARBA00023125"/>
    </source>
</evidence>
<protein>
    <submittedName>
        <fullName evidence="8">Regulatory protein AfsR</fullName>
    </submittedName>
</protein>
<dbReference type="PANTHER" id="PTHR35807">
    <property type="entry name" value="TRANSCRIPTIONAL REGULATOR REDD-RELATED"/>
    <property type="match status" value="1"/>
</dbReference>
<dbReference type="InterPro" id="IPR036388">
    <property type="entry name" value="WH-like_DNA-bd_sf"/>
</dbReference>
<evidence type="ECO:0000256" key="6">
    <source>
        <dbReference type="PROSITE-ProRule" id="PRU01091"/>
    </source>
</evidence>
<dbReference type="SMART" id="SM01043">
    <property type="entry name" value="BTAD"/>
    <property type="match status" value="1"/>
</dbReference>
<gene>
    <name evidence="8" type="primary">afsR</name>
    <name evidence="8" type="ORF">GCM10010507_06100</name>
</gene>
<dbReference type="PROSITE" id="PS51755">
    <property type="entry name" value="OMPR_PHOB"/>
    <property type="match status" value="1"/>
</dbReference>
<reference evidence="8" key="2">
    <citation type="submission" date="2020-09" db="EMBL/GenBank/DDBJ databases">
        <authorList>
            <person name="Sun Q."/>
            <person name="Ohkuma M."/>
        </authorList>
    </citation>
    <scope>NUCLEOTIDE SEQUENCE</scope>
    <source>
        <strain evidence="8">JCM 4633</strain>
    </source>
</reference>
<dbReference type="PANTHER" id="PTHR35807:SF1">
    <property type="entry name" value="TRANSCRIPTIONAL REGULATOR REDD"/>
    <property type="match status" value="1"/>
</dbReference>
<dbReference type="SMART" id="SM00862">
    <property type="entry name" value="Trans_reg_C"/>
    <property type="match status" value="1"/>
</dbReference>
<dbReference type="InterPro" id="IPR027417">
    <property type="entry name" value="P-loop_NTPase"/>
</dbReference>
<comment type="similarity">
    <text evidence="1">Belongs to the AfsR/DnrI/RedD regulatory family.</text>
</comment>
<dbReference type="GO" id="GO:0000160">
    <property type="term" value="P:phosphorelay signal transduction system"/>
    <property type="evidence" value="ECO:0007669"/>
    <property type="project" value="UniProtKB-KW"/>
</dbReference>
<accession>A0A918WCH0</accession>
<keyword evidence="2" id="KW-0902">Two-component regulatory system</keyword>
<dbReference type="RefSeq" id="WP_190108053.1">
    <property type="nucleotide sequence ID" value="NZ_BMVB01000002.1"/>
</dbReference>
<organism evidence="8 9">
    <name type="scientific">Streptomyces cinnamoneus</name>
    <name type="common">Streptoverticillium cinnamoneum</name>
    <dbReference type="NCBI Taxonomy" id="53446"/>
    <lineage>
        <taxon>Bacteria</taxon>
        <taxon>Bacillati</taxon>
        <taxon>Actinomycetota</taxon>
        <taxon>Actinomycetes</taxon>
        <taxon>Kitasatosporales</taxon>
        <taxon>Streptomycetaceae</taxon>
        <taxon>Streptomyces</taxon>
        <taxon>Streptomyces cinnamoneus group</taxon>
    </lineage>
</organism>
<dbReference type="InterPro" id="IPR002182">
    <property type="entry name" value="NB-ARC"/>
</dbReference>
<keyword evidence="3" id="KW-0805">Transcription regulation</keyword>
<evidence type="ECO:0000256" key="2">
    <source>
        <dbReference type="ARBA" id="ARBA00023012"/>
    </source>
</evidence>
<sequence>MDSTHGDELLRFHVLGPVRAERGGKPLALGPPQQRATLAILLLRGGRPLTTAELVDGLWGDAPPRSAADTVQTYLDGLRAELEPGYQPGDPARLLVTTDDGHASRLPATALDAAVFEEKLTAGLAARDAGDLAGAHERLSAGLALWDGTPLATLPGPCAEHERERLTELGSIAREELFGCALALGRDTDVVAGLRALVAEHPLRERSRALLMLALHRAGRQAEALAVFADARRLLAGGPGPELTRMHERVLAGDAALRPPHETPPAVSAPAPAVTDRLPPDVPGFTGREALTAEVRAALTADGGRGVAVAVLSGPGGAGKSTLAVHVARAVRASYPGGRFHLDLRGSGPAPLTGDAALAGLLGELGVADGALPDGTDRRAALYRSLVADRRMLLLLDDARDAGQVLPLLPTAPGSAVLVTGRPETIDLPGARQVRVEAMEEKEALAMLTAAAGPAGAGTAATSARDVAASCGRLPLPLRIAGARLNDASWTPADLAARLHDERHRLDALHPGDPGATAAESAFRVAYDALGPDAARAVRLLALPDTTGLDALEAAAVLDAPDEAAAGALTAELAAAGLLQPLGHGRYRCHDLLKRCARQQSERTDSPPVRDAALLRLLDHHLATAVTALRRTRPDGLAPRHLRHSLATTGLPLAGTAAARAWLQDAHQHLLDTVRQVLALDVPGSLVPAVDLLTVWSRLTHGTARRQDLRAPAREALKRARQHADDASAARILRLLAAPGFGPDTYERAERDLRASLRLAGAADDAYALTAASHDLGVVLLALGRPDEALPLLVRAEEDFRSEGATSSALEAQAHAARAYIAVRRTDEALTAINEAIDRARQLGHGPTLTLVLYEAGHVLLRADRSAAAGDRLREALAGVGDEPRREALLWTRLAECRLERRQHREAVTAAERALAIEAGLGDAYCRGAALAARGRAQLALGEPRLALGSLREAYEVLRRRGAAEATAVERVLDEEFPHHRLPDA</sequence>
<dbReference type="Gene3D" id="1.25.40.10">
    <property type="entry name" value="Tetratricopeptide repeat domain"/>
    <property type="match status" value="3"/>
</dbReference>
<dbReference type="SUPFAM" id="SSF48452">
    <property type="entry name" value="TPR-like"/>
    <property type="match status" value="2"/>
</dbReference>
<dbReference type="Gene3D" id="1.10.10.10">
    <property type="entry name" value="Winged helix-like DNA-binding domain superfamily/Winged helix DNA-binding domain"/>
    <property type="match status" value="1"/>
</dbReference>
<proteinExistence type="inferred from homology"/>
<feature type="domain" description="OmpR/PhoB-type" evidence="7">
    <location>
        <begin position="1"/>
        <end position="108"/>
    </location>
</feature>
<dbReference type="Pfam" id="PF03704">
    <property type="entry name" value="BTAD"/>
    <property type="match status" value="1"/>
</dbReference>
<dbReference type="InterPro" id="IPR001867">
    <property type="entry name" value="OmpR/PhoB-type_DNA-bd"/>
</dbReference>
<dbReference type="InterPro" id="IPR016032">
    <property type="entry name" value="Sig_transdc_resp-reg_C-effctor"/>
</dbReference>
<keyword evidence="5" id="KW-0804">Transcription</keyword>
<feature type="DNA-binding region" description="OmpR/PhoB-type" evidence="6">
    <location>
        <begin position="1"/>
        <end position="108"/>
    </location>
</feature>
<dbReference type="GO" id="GO:0043531">
    <property type="term" value="F:ADP binding"/>
    <property type="evidence" value="ECO:0007669"/>
    <property type="project" value="InterPro"/>
</dbReference>
<dbReference type="CDD" id="cd15831">
    <property type="entry name" value="BTAD"/>
    <property type="match status" value="1"/>
</dbReference>
<name>A0A918WCH0_STRCJ</name>
<evidence type="ECO:0000313" key="9">
    <source>
        <dbReference type="Proteomes" id="UP000646244"/>
    </source>
</evidence>
<evidence type="ECO:0000256" key="1">
    <source>
        <dbReference type="ARBA" id="ARBA00005820"/>
    </source>
</evidence>
<dbReference type="SMART" id="SM00028">
    <property type="entry name" value="TPR"/>
    <property type="match status" value="4"/>
</dbReference>
<evidence type="ECO:0000313" key="8">
    <source>
        <dbReference type="EMBL" id="GHC35892.1"/>
    </source>
</evidence>
<keyword evidence="4 6" id="KW-0238">DNA-binding</keyword>
<reference evidence="8" key="1">
    <citation type="journal article" date="2014" name="Int. J. Syst. Evol. Microbiol.">
        <title>Complete genome sequence of Corynebacterium casei LMG S-19264T (=DSM 44701T), isolated from a smear-ripened cheese.</title>
        <authorList>
            <consortium name="US DOE Joint Genome Institute (JGI-PGF)"/>
            <person name="Walter F."/>
            <person name="Albersmeier A."/>
            <person name="Kalinowski J."/>
            <person name="Ruckert C."/>
        </authorList>
    </citation>
    <scope>NUCLEOTIDE SEQUENCE</scope>
    <source>
        <strain evidence="8">JCM 4633</strain>
    </source>
</reference>
<dbReference type="GO" id="GO:0003677">
    <property type="term" value="F:DNA binding"/>
    <property type="evidence" value="ECO:0007669"/>
    <property type="project" value="UniProtKB-UniRule"/>
</dbReference>
<dbReference type="InterPro" id="IPR051677">
    <property type="entry name" value="AfsR-DnrI-RedD_regulator"/>
</dbReference>
<dbReference type="InterPro" id="IPR011990">
    <property type="entry name" value="TPR-like_helical_dom_sf"/>
</dbReference>
<dbReference type="GO" id="GO:0006355">
    <property type="term" value="P:regulation of DNA-templated transcription"/>
    <property type="evidence" value="ECO:0007669"/>
    <property type="project" value="InterPro"/>
</dbReference>
<dbReference type="PRINTS" id="PR00364">
    <property type="entry name" value="DISEASERSIST"/>
</dbReference>
<evidence type="ECO:0000256" key="5">
    <source>
        <dbReference type="ARBA" id="ARBA00023163"/>
    </source>
</evidence>
<dbReference type="InterPro" id="IPR019734">
    <property type="entry name" value="TPR_rpt"/>
</dbReference>
<dbReference type="Proteomes" id="UP000646244">
    <property type="component" value="Unassembled WGS sequence"/>
</dbReference>
<dbReference type="InterPro" id="IPR005158">
    <property type="entry name" value="BTAD"/>
</dbReference>
<dbReference type="AlphaFoldDB" id="A0A918WCH0"/>
<comment type="caution">
    <text evidence="8">The sequence shown here is derived from an EMBL/GenBank/DDBJ whole genome shotgun (WGS) entry which is preliminary data.</text>
</comment>
<dbReference type="EMBL" id="BMVB01000002">
    <property type="protein sequence ID" value="GHC35892.1"/>
    <property type="molecule type" value="Genomic_DNA"/>
</dbReference>
<dbReference type="SUPFAM" id="SSF52540">
    <property type="entry name" value="P-loop containing nucleoside triphosphate hydrolases"/>
    <property type="match status" value="1"/>
</dbReference>
<evidence type="ECO:0000259" key="7">
    <source>
        <dbReference type="PROSITE" id="PS51755"/>
    </source>
</evidence>
<evidence type="ECO:0000256" key="3">
    <source>
        <dbReference type="ARBA" id="ARBA00023015"/>
    </source>
</evidence>
<dbReference type="Gene3D" id="3.40.50.300">
    <property type="entry name" value="P-loop containing nucleotide triphosphate hydrolases"/>
    <property type="match status" value="1"/>
</dbReference>
<dbReference type="SUPFAM" id="SSF46894">
    <property type="entry name" value="C-terminal effector domain of the bipartite response regulators"/>
    <property type="match status" value="1"/>
</dbReference>
<dbReference type="Pfam" id="PF00931">
    <property type="entry name" value="NB-ARC"/>
    <property type="match status" value="1"/>
</dbReference>